<dbReference type="InterPro" id="IPR005911">
    <property type="entry name" value="YhcC-like"/>
</dbReference>
<dbReference type="SMART" id="SM00729">
    <property type="entry name" value="Elp3"/>
    <property type="match status" value="1"/>
</dbReference>
<keyword evidence="3" id="KW-0949">S-adenosyl-L-methionine</keyword>
<dbReference type="SFLD" id="SFLDG01082">
    <property type="entry name" value="B12-binding_domain_containing"/>
    <property type="match status" value="1"/>
</dbReference>
<dbReference type="EMBL" id="FWEV01000006">
    <property type="protein sequence ID" value="SLM27517.1"/>
    <property type="molecule type" value="Genomic_DNA"/>
</dbReference>
<protein>
    <submittedName>
        <fullName evidence="8">Predicted Fe-S oxidoreductase</fullName>
    </submittedName>
</protein>
<keyword evidence="2" id="KW-0004">4Fe-4S</keyword>
<keyword evidence="4" id="KW-0479">Metal-binding</keyword>
<comment type="cofactor">
    <cofactor evidence="1">
        <name>[4Fe-4S] cluster</name>
        <dbReference type="ChEBI" id="CHEBI:49883"/>
    </cofactor>
</comment>
<dbReference type="STRING" id="1246637.MTBBW1_1030006"/>
<feature type="domain" description="Radical SAM core" evidence="7">
    <location>
        <begin position="42"/>
        <end position="282"/>
    </location>
</feature>
<dbReference type="Pfam" id="PF04055">
    <property type="entry name" value="Radical_SAM"/>
    <property type="match status" value="1"/>
</dbReference>
<dbReference type="NCBIfam" id="TIGR01212">
    <property type="entry name" value="TIGR01212 family radical SAM protein"/>
    <property type="match status" value="1"/>
</dbReference>
<evidence type="ECO:0000256" key="5">
    <source>
        <dbReference type="ARBA" id="ARBA00023004"/>
    </source>
</evidence>
<name>A0A1W1H4Y9_9BACT</name>
<evidence type="ECO:0000256" key="1">
    <source>
        <dbReference type="ARBA" id="ARBA00001966"/>
    </source>
</evidence>
<dbReference type="PANTHER" id="PTHR11135:SF1">
    <property type="entry name" value="PROTEIN YHCC"/>
    <property type="match status" value="1"/>
</dbReference>
<reference evidence="8 9" key="1">
    <citation type="submission" date="2017-03" db="EMBL/GenBank/DDBJ databases">
        <authorList>
            <person name="Afonso C.L."/>
            <person name="Miller P.J."/>
            <person name="Scott M.A."/>
            <person name="Spackman E."/>
            <person name="Goraichik I."/>
            <person name="Dimitrov K.M."/>
            <person name="Suarez D.L."/>
            <person name="Swayne D.E."/>
        </authorList>
    </citation>
    <scope>NUCLEOTIDE SEQUENCE [LARGE SCALE GENOMIC DNA]</scope>
    <source>
        <strain evidence="8">PRJEB14757</strain>
    </source>
</reference>
<dbReference type="GO" id="GO:0046872">
    <property type="term" value="F:metal ion binding"/>
    <property type="evidence" value="ECO:0007669"/>
    <property type="project" value="UniProtKB-KW"/>
</dbReference>
<evidence type="ECO:0000256" key="6">
    <source>
        <dbReference type="ARBA" id="ARBA00023014"/>
    </source>
</evidence>
<proteinExistence type="predicted"/>
<dbReference type="Proteomes" id="UP000191931">
    <property type="component" value="Unassembled WGS sequence"/>
</dbReference>
<evidence type="ECO:0000256" key="4">
    <source>
        <dbReference type="ARBA" id="ARBA00022723"/>
    </source>
</evidence>
<keyword evidence="6" id="KW-0411">Iron-sulfur</keyword>
<evidence type="ECO:0000259" key="7">
    <source>
        <dbReference type="PROSITE" id="PS51918"/>
    </source>
</evidence>
<dbReference type="PROSITE" id="PS51918">
    <property type="entry name" value="RADICAL_SAM"/>
    <property type="match status" value="1"/>
</dbReference>
<dbReference type="SFLD" id="SFLDG01086">
    <property type="entry name" value="elongater_protein-like"/>
    <property type="match status" value="1"/>
</dbReference>
<dbReference type="SUPFAM" id="SSF102114">
    <property type="entry name" value="Radical SAM enzymes"/>
    <property type="match status" value="1"/>
</dbReference>
<accession>A0A1W1H4Y9</accession>
<dbReference type="SFLD" id="SFLDG01091">
    <property type="entry name" value="uncharacterized_CHP01210-like"/>
    <property type="match status" value="1"/>
</dbReference>
<sequence length="329" mass="37699">MESRPYQKEAVMTVKGTCNSREKIKDLKEKRYYDFNSYLRSCFGERVQKITVDTGLGCPNRDGRVSSGGCIYCNSRGSGNGLWEKGFSITDQIEQGRKAMMRRYKAKKFLVYFQSYTNTYTSCKHMKSMYDEALTVEGVVGMAIGTRPDCIDEEKIELIASYTPEYLVWLEYGVQSIHDATLERINRGHDFASVVNAVNLAKKYNINICAHIILGLPGENRSMMMETARRIGELGIDGVKLHLLYVVKGTLLEQMYKNGSYKCLSMNEYVELVCDFIAHLPEKVIIQRITGDPHADELAAPLWALDYHLVYNMIQDRLEERDIRQGDYF</sequence>
<dbReference type="InterPro" id="IPR006638">
    <property type="entry name" value="Elp3/MiaA/NifB-like_rSAM"/>
</dbReference>
<dbReference type="Pfam" id="PF16199">
    <property type="entry name" value="Radical_SAM_C"/>
    <property type="match status" value="1"/>
</dbReference>
<dbReference type="InterPro" id="IPR007197">
    <property type="entry name" value="rSAM"/>
</dbReference>
<keyword evidence="9" id="KW-1185">Reference proteome</keyword>
<dbReference type="InterPro" id="IPR058240">
    <property type="entry name" value="rSAM_sf"/>
</dbReference>
<evidence type="ECO:0000256" key="2">
    <source>
        <dbReference type="ARBA" id="ARBA00022485"/>
    </source>
</evidence>
<dbReference type="GO" id="GO:0051539">
    <property type="term" value="F:4 iron, 4 sulfur cluster binding"/>
    <property type="evidence" value="ECO:0007669"/>
    <property type="project" value="UniProtKB-KW"/>
</dbReference>
<evidence type="ECO:0000256" key="3">
    <source>
        <dbReference type="ARBA" id="ARBA00022691"/>
    </source>
</evidence>
<dbReference type="GO" id="GO:0003824">
    <property type="term" value="F:catalytic activity"/>
    <property type="evidence" value="ECO:0007669"/>
    <property type="project" value="InterPro"/>
</dbReference>
<evidence type="ECO:0000313" key="9">
    <source>
        <dbReference type="Proteomes" id="UP000191931"/>
    </source>
</evidence>
<dbReference type="Gene3D" id="3.80.30.20">
    <property type="entry name" value="tm_1862 like domain"/>
    <property type="match status" value="1"/>
</dbReference>
<dbReference type="InterPro" id="IPR032432">
    <property type="entry name" value="Radical_SAM_C"/>
</dbReference>
<dbReference type="InterPro" id="IPR023404">
    <property type="entry name" value="rSAM_horseshoe"/>
</dbReference>
<keyword evidence="5" id="KW-0408">Iron</keyword>
<dbReference type="PANTHER" id="PTHR11135">
    <property type="entry name" value="HISTONE ACETYLTRANSFERASE-RELATED"/>
    <property type="match status" value="1"/>
</dbReference>
<dbReference type="AlphaFoldDB" id="A0A1W1H4Y9"/>
<organism evidence="8 9">
    <name type="scientific">Desulfamplus magnetovallimortis</name>
    <dbReference type="NCBI Taxonomy" id="1246637"/>
    <lineage>
        <taxon>Bacteria</taxon>
        <taxon>Pseudomonadati</taxon>
        <taxon>Thermodesulfobacteriota</taxon>
        <taxon>Desulfobacteria</taxon>
        <taxon>Desulfobacterales</taxon>
        <taxon>Desulfobacteraceae</taxon>
        <taxon>Desulfamplus</taxon>
    </lineage>
</organism>
<dbReference type="SFLD" id="SFLDS00029">
    <property type="entry name" value="Radical_SAM"/>
    <property type="match status" value="1"/>
</dbReference>
<evidence type="ECO:0000313" key="8">
    <source>
        <dbReference type="EMBL" id="SLM27517.1"/>
    </source>
</evidence>
<dbReference type="InterPro" id="IPR039661">
    <property type="entry name" value="ELP3"/>
</dbReference>
<gene>
    <name evidence="8" type="ORF">MTBBW1_1030006</name>
</gene>